<comment type="caution">
    <text evidence="2">The sequence shown here is derived from an EMBL/GenBank/DDBJ whole genome shotgun (WGS) entry which is preliminary data.</text>
</comment>
<dbReference type="HOGENOM" id="CLU_2395959_0_0_9"/>
<feature type="transmembrane region" description="Helical" evidence="1">
    <location>
        <begin position="21"/>
        <end position="44"/>
    </location>
</feature>
<dbReference type="PATRIC" id="fig|883092.3.peg.2418"/>
<feature type="transmembrane region" description="Helical" evidence="1">
    <location>
        <begin position="56"/>
        <end position="76"/>
    </location>
</feature>
<proteinExistence type="predicted"/>
<keyword evidence="1" id="KW-0472">Membrane</keyword>
<gene>
    <name evidence="2" type="ORF">HMPREF9249_02436</name>
</gene>
<evidence type="ECO:0000256" key="1">
    <source>
        <dbReference type="SAM" id="Phobius"/>
    </source>
</evidence>
<protein>
    <submittedName>
        <fullName evidence="2">Uncharacterized protein</fullName>
    </submittedName>
</protein>
<dbReference type="Proteomes" id="UP000004722">
    <property type="component" value="Unassembled WGS sequence"/>
</dbReference>
<evidence type="ECO:0000313" key="3">
    <source>
        <dbReference type="Proteomes" id="UP000004722"/>
    </source>
</evidence>
<evidence type="ECO:0000313" key="2">
    <source>
        <dbReference type="EMBL" id="EKB62213.1"/>
    </source>
</evidence>
<keyword evidence="1" id="KW-0812">Transmembrane</keyword>
<dbReference type="RefSeq" id="WP_005729926.1">
    <property type="nucleotide sequence ID" value="NZ_JH932275.1"/>
</dbReference>
<name>K1MIC2_9LACO</name>
<reference evidence="2 3" key="1">
    <citation type="submission" date="2012-07" db="EMBL/GenBank/DDBJ databases">
        <title>The Genome Sequence of Lactobacillus crispatus FB077-07.</title>
        <authorList>
            <consortium name="The Broad Institute Genome Sequencing Platform"/>
            <person name="Earl A."/>
            <person name="Ward D."/>
            <person name="Feldgarden M."/>
            <person name="Gevers D."/>
            <person name="Saerens B."/>
            <person name="Vaneechoutte M."/>
            <person name="Walker B."/>
            <person name="Young S.K."/>
            <person name="Zeng Q."/>
            <person name="Gargeya S."/>
            <person name="Fitzgerald M."/>
            <person name="Haas B."/>
            <person name="Abouelleil A."/>
            <person name="Alvarado L."/>
            <person name="Arachchi H.M."/>
            <person name="Berlin A.M."/>
            <person name="Chapman S.B."/>
            <person name="Goldberg J."/>
            <person name="Griggs A."/>
            <person name="Gujja S."/>
            <person name="Hansen M."/>
            <person name="Howarth C."/>
            <person name="Imamovic A."/>
            <person name="Larimer J."/>
            <person name="McCowen C."/>
            <person name="Montmayeur A."/>
            <person name="Murphy C."/>
            <person name="Neiman D."/>
            <person name="Pearson M."/>
            <person name="Priest M."/>
            <person name="Roberts A."/>
            <person name="Saif S."/>
            <person name="Shea T."/>
            <person name="Sisk P."/>
            <person name="Sykes S."/>
            <person name="Wortman J."/>
            <person name="Nusbaum C."/>
            <person name="Birren B."/>
        </authorList>
    </citation>
    <scope>NUCLEOTIDE SEQUENCE [LARGE SCALE GENOMIC DNA]</scope>
    <source>
        <strain evidence="2 3">FB077-07</strain>
    </source>
</reference>
<dbReference type="EMBL" id="AGZG01000115">
    <property type="protein sequence ID" value="EKB62213.1"/>
    <property type="molecule type" value="Genomic_DNA"/>
</dbReference>
<keyword evidence="1" id="KW-1133">Transmembrane helix</keyword>
<sequence>MFETKNWKTFKSEEDQSKQRGYVLGYYYGFFLTLVGIFGMIYWLFTIHLYGINFDFTATIFCNVFFWSGLIVEHIFRKKEQQLEKIAETSNEG</sequence>
<organism evidence="2 3">
    <name type="scientific">Lactobacillus crispatus FB077-07</name>
    <dbReference type="NCBI Taxonomy" id="883092"/>
    <lineage>
        <taxon>Bacteria</taxon>
        <taxon>Bacillati</taxon>
        <taxon>Bacillota</taxon>
        <taxon>Bacilli</taxon>
        <taxon>Lactobacillales</taxon>
        <taxon>Lactobacillaceae</taxon>
        <taxon>Lactobacillus</taxon>
    </lineage>
</organism>
<accession>K1MIC2</accession>
<dbReference type="AlphaFoldDB" id="K1MIC2"/>